<dbReference type="GO" id="GO:0008168">
    <property type="term" value="F:methyltransferase activity"/>
    <property type="evidence" value="ECO:0007669"/>
    <property type="project" value="UniProtKB-KW"/>
</dbReference>
<comment type="caution">
    <text evidence="1">The sequence shown here is derived from an EMBL/GenBank/DDBJ whole genome shotgun (WGS) entry which is preliminary data.</text>
</comment>
<dbReference type="InterPro" id="IPR029063">
    <property type="entry name" value="SAM-dependent_MTases_sf"/>
</dbReference>
<dbReference type="SUPFAM" id="SSF53335">
    <property type="entry name" value="S-adenosyl-L-methionine-dependent methyltransferases"/>
    <property type="match status" value="1"/>
</dbReference>
<reference evidence="1" key="1">
    <citation type="submission" date="2020-11" db="EMBL/GenBank/DDBJ databases">
        <title>Sequencing the genomes of 1000 actinobacteria strains.</title>
        <authorList>
            <person name="Klenk H.-P."/>
        </authorList>
    </citation>
    <scope>NUCLEOTIDE SEQUENCE</scope>
    <source>
        <strain evidence="1">DSM 43175</strain>
    </source>
</reference>
<keyword evidence="2" id="KW-1185">Reference proteome</keyword>
<dbReference type="GO" id="GO:0032259">
    <property type="term" value="P:methylation"/>
    <property type="evidence" value="ECO:0007669"/>
    <property type="project" value="UniProtKB-KW"/>
</dbReference>
<dbReference type="EMBL" id="JADOUA010000001">
    <property type="protein sequence ID" value="MBG6088737.1"/>
    <property type="molecule type" value="Genomic_DNA"/>
</dbReference>
<protein>
    <submittedName>
        <fullName evidence="1">SAM-dependent methyltransferase</fullName>
    </submittedName>
</protein>
<accession>A0A931DIC7</accession>
<organism evidence="1 2">
    <name type="scientific">Actinomadura viridis</name>
    <dbReference type="NCBI Taxonomy" id="58110"/>
    <lineage>
        <taxon>Bacteria</taxon>
        <taxon>Bacillati</taxon>
        <taxon>Actinomycetota</taxon>
        <taxon>Actinomycetes</taxon>
        <taxon>Streptosporangiales</taxon>
        <taxon>Thermomonosporaceae</taxon>
        <taxon>Actinomadura</taxon>
    </lineage>
</organism>
<keyword evidence="1" id="KW-0808">Transferase</keyword>
<gene>
    <name evidence="1" type="ORF">IW256_002850</name>
</gene>
<dbReference type="AlphaFoldDB" id="A0A931DIC7"/>
<evidence type="ECO:0000313" key="2">
    <source>
        <dbReference type="Proteomes" id="UP000614047"/>
    </source>
</evidence>
<proteinExistence type="predicted"/>
<evidence type="ECO:0000313" key="1">
    <source>
        <dbReference type="EMBL" id="MBG6088737.1"/>
    </source>
</evidence>
<sequence>MIGELYERALERRDGVEVEVEDGAGRRSPLPVGEWMSLRPGDTGLLDRCDGPALDVGSGPGRLTVALTERGVLALGIDVVPYAVALTVAAGGPALVRDVYGRVPGAGIWRTVLLADGNIGIGGDPSALLGRAFDLLSPCGGRVLVEVMEPGTRSHAGRLRLRTGRAVGDWFPWAWVSADDVAGLAAGHEAKVTEVWEEAGRWFACLGRC</sequence>
<dbReference type="Gene3D" id="3.40.50.150">
    <property type="entry name" value="Vaccinia Virus protein VP39"/>
    <property type="match status" value="1"/>
</dbReference>
<dbReference type="Proteomes" id="UP000614047">
    <property type="component" value="Unassembled WGS sequence"/>
</dbReference>
<dbReference type="RefSeq" id="WP_197011424.1">
    <property type="nucleotide sequence ID" value="NZ_BAABES010000005.1"/>
</dbReference>
<keyword evidence="1" id="KW-0489">Methyltransferase</keyword>
<name>A0A931DIC7_9ACTN</name>